<dbReference type="EMBL" id="NESN01000001">
    <property type="protein sequence ID" value="PUE55788.1"/>
    <property type="molecule type" value="Genomic_DNA"/>
</dbReference>
<organism evidence="1 2">
    <name type="scientific">Limnohabitans parvus II-B4</name>
    <dbReference type="NCBI Taxonomy" id="1293052"/>
    <lineage>
        <taxon>Bacteria</taxon>
        <taxon>Pseudomonadati</taxon>
        <taxon>Pseudomonadota</taxon>
        <taxon>Betaproteobacteria</taxon>
        <taxon>Burkholderiales</taxon>
        <taxon>Comamonadaceae</taxon>
        <taxon>Limnohabitans</taxon>
    </lineage>
</organism>
<dbReference type="Pfam" id="PF20012">
    <property type="entry name" value="GAP1-N1"/>
    <property type="match status" value="1"/>
</dbReference>
<dbReference type="AlphaFoldDB" id="A0A315EG32"/>
<dbReference type="Proteomes" id="UP000250790">
    <property type="component" value="Unassembled WGS sequence"/>
</dbReference>
<evidence type="ECO:0000313" key="2">
    <source>
        <dbReference type="Proteomes" id="UP000250790"/>
    </source>
</evidence>
<proteinExistence type="predicted"/>
<reference evidence="1 2" key="1">
    <citation type="submission" date="2017-04" db="EMBL/GenBank/DDBJ databases">
        <title>Unexpected and diverse lifestyles within the genus Limnohabitans.</title>
        <authorList>
            <person name="Kasalicky V."/>
            <person name="Mehrshad M."/>
            <person name="Andrei S.-A."/>
            <person name="Salcher M."/>
            <person name="Kratochvilova H."/>
            <person name="Simek K."/>
            <person name="Ghai R."/>
        </authorList>
    </citation>
    <scope>NUCLEOTIDE SEQUENCE [LARGE SCALE GENOMIC DNA]</scope>
    <source>
        <strain evidence="1 2">II-B4</strain>
    </source>
</reference>
<keyword evidence="2" id="KW-1185">Reference proteome</keyword>
<evidence type="ECO:0000313" key="1">
    <source>
        <dbReference type="EMBL" id="PUE55788.1"/>
    </source>
</evidence>
<name>A0A315EG32_9BURK</name>
<dbReference type="OrthoDB" id="252376at2"/>
<accession>A0A315EG32</accession>
<gene>
    <name evidence="1" type="ORF">B9Z37_04420</name>
</gene>
<sequence>MNITLHQSLHGYSGGHRQLACSTKLSQDDAKLVLTMSDVSGSGIASEDNSYLTGYPLKDVAMYALAKTWSAPEMPRPGCVWTHTIYIEFADLATIIAPSRLTKLFNRPESTGWSSYGVPTSMNVLDFNEQELRLSLSGEQWLASVLKALYDSPRERVATKRDPSVSVDTLTLQIWNQQWPRLRRSFRFCTLTTKDRSALGAPFDLQVLPNEELAGRMRHAGVLTTMPLSDVHQPDWLITLLDDVRQPNLGGLRETLKKLGADTLGGREAMPTLCMFHRATSRSSSPEDLQQAIAMLDKPGPLARSDAARALLVEHILTVLGDADDLTVTFLWENWQFLDTKRLCGGDSQLALKLWRRFPERLLMALCGDSPEKANWAAAVISSLNAKDLVEAWPDTDVPLSFVLAIHLELLDMPAFWKRLTVQSSSDLHGIELSDKAVSALISGMERSSAMSIAVQWLGPLRVLNVLQTRTQHTDWTPNDLRWISYCVRDTSIVAEFLSRTQAPSVQVVQALAHELNPDSVPNQYGDDPWFTTLQNLKEMHGSIPMGLAAYGFARALGWSSRSVAELLQMTFEQLHSAVSDSRLNDEAWKLIEQRLSWVPEDMRGNRGKRLIKIVAEVFVARRLWPFAFAWMASNTDLYIALLEEAADRWGGKRFLRSVEKSLENADAATEARRELIHRFLRQDRLL</sequence>
<comment type="caution">
    <text evidence="1">The sequence shown here is derived from an EMBL/GenBank/DDBJ whole genome shotgun (WGS) entry which is preliminary data.</text>
</comment>
<protein>
    <submittedName>
        <fullName evidence="1">Uncharacterized protein</fullName>
    </submittedName>
</protein>
<dbReference type="RefSeq" id="WP_108311778.1">
    <property type="nucleotide sequence ID" value="NZ_NESN01000001.1"/>
</dbReference>